<dbReference type="PROSITE" id="PS00028">
    <property type="entry name" value="ZINC_FINGER_C2H2_1"/>
    <property type="match status" value="5"/>
</dbReference>
<evidence type="ECO:0000256" key="3">
    <source>
        <dbReference type="ARBA" id="ARBA00022737"/>
    </source>
</evidence>
<keyword evidence="2" id="KW-0479">Metal-binding</keyword>
<evidence type="ECO:0000256" key="8">
    <source>
        <dbReference type="ARBA" id="ARBA00023242"/>
    </source>
</evidence>
<evidence type="ECO:0000256" key="4">
    <source>
        <dbReference type="ARBA" id="ARBA00022771"/>
    </source>
</evidence>
<dbReference type="InterPro" id="IPR036236">
    <property type="entry name" value="Znf_C2H2_sf"/>
</dbReference>
<dbReference type="SUPFAM" id="SSF57667">
    <property type="entry name" value="beta-beta-alpha zinc fingers"/>
    <property type="match status" value="3"/>
</dbReference>
<dbReference type="GO" id="GO:0005634">
    <property type="term" value="C:nucleus"/>
    <property type="evidence" value="ECO:0007669"/>
    <property type="project" value="UniProtKB-SubCell"/>
</dbReference>
<keyword evidence="12" id="KW-1185">Reference proteome</keyword>
<feature type="domain" description="C2H2-type" evidence="10">
    <location>
        <begin position="7"/>
        <end position="34"/>
    </location>
</feature>
<gene>
    <name evidence="11" type="ORF">JTE90_027596</name>
</gene>
<dbReference type="PANTHER" id="PTHR47772:SF12">
    <property type="entry name" value="RB-ASSOCIATED KRAB ZINC FINGER-RELATED"/>
    <property type="match status" value="1"/>
</dbReference>
<dbReference type="Gene3D" id="3.30.160.60">
    <property type="entry name" value="Classic Zinc Finger"/>
    <property type="match status" value="4"/>
</dbReference>
<keyword evidence="4 9" id="KW-0863">Zinc-finger</keyword>
<comment type="subcellular location">
    <subcellularLocation>
        <location evidence="1">Nucleus</location>
    </subcellularLocation>
</comment>
<comment type="caution">
    <text evidence="11">The sequence shown here is derived from an EMBL/GenBank/DDBJ whole genome shotgun (WGS) entry which is preliminary data.</text>
</comment>
<protein>
    <recommendedName>
        <fullName evidence="10">C2H2-type domain-containing protein</fullName>
    </recommendedName>
</protein>
<feature type="domain" description="C2H2-type" evidence="10">
    <location>
        <begin position="36"/>
        <end position="64"/>
    </location>
</feature>
<sequence>MEGVRYYKCLKCSKEFTRKDSLHRHIAKHRDVRVVHSCEVCPSTFSRKDNLQKHEKVVHADNTFLAGSPPKQKIGIYKCKVCSKEFVKKYFFLLHLEKHKEVRQGFSCEICGTTYSSIIYDLDDWKSLLDDQSHKCPKCFKEFTRKDSLKRHFQKHKDVREMFSCSYCSSTFTRKDTLRFHLKNFHGVLKI</sequence>
<dbReference type="Proteomes" id="UP000827092">
    <property type="component" value="Unassembled WGS sequence"/>
</dbReference>
<reference evidence="11 12" key="1">
    <citation type="journal article" date="2022" name="Nat. Ecol. Evol.">
        <title>A masculinizing supergene underlies an exaggerated male reproductive morph in a spider.</title>
        <authorList>
            <person name="Hendrickx F."/>
            <person name="De Corte Z."/>
            <person name="Sonet G."/>
            <person name="Van Belleghem S.M."/>
            <person name="Kostlbacher S."/>
            <person name="Vangestel C."/>
        </authorList>
    </citation>
    <scope>NUCLEOTIDE SEQUENCE [LARGE SCALE GENOMIC DNA]</scope>
    <source>
        <strain evidence="11">W744_W776</strain>
    </source>
</reference>
<evidence type="ECO:0000256" key="5">
    <source>
        <dbReference type="ARBA" id="ARBA00022833"/>
    </source>
</evidence>
<keyword evidence="6" id="KW-0805">Transcription regulation</keyword>
<evidence type="ECO:0000259" key="10">
    <source>
        <dbReference type="PROSITE" id="PS50157"/>
    </source>
</evidence>
<dbReference type="GO" id="GO:0008270">
    <property type="term" value="F:zinc ion binding"/>
    <property type="evidence" value="ECO:0007669"/>
    <property type="project" value="UniProtKB-KW"/>
</dbReference>
<evidence type="ECO:0000313" key="12">
    <source>
        <dbReference type="Proteomes" id="UP000827092"/>
    </source>
</evidence>
<dbReference type="AlphaFoldDB" id="A0AAV6VMX2"/>
<keyword evidence="7" id="KW-0804">Transcription</keyword>
<feature type="domain" description="C2H2-type" evidence="10">
    <location>
        <begin position="77"/>
        <end position="104"/>
    </location>
</feature>
<accession>A0AAV6VMX2</accession>
<dbReference type="Pfam" id="PF00096">
    <property type="entry name" value="zf-C2H2"/>
    <property type="match status" value="4"/>
</dbReference>
<evidence type="ECO:0000256" key="9">
    <source>
        <dbReference type="PROSITE-ProRule" id="PRU00042"/>
    </source>
</evidence>
<organism evidence="11 12">
    <name type="scientific">Oedothorax gibbosus</name>
    <dbReference type="NCBI Taxonomy" id="931172"/>
    <lineage>
        <taxon>Eukaryota</taxon>
        <taxon>Metazoa</taxon>
        <taxon>Ecdysozoa</taxon>
        <taxon>Arthropoda</taxon>
        <taxon>Chelicerata</taxon>
        <taxon>Arachnida</taxon>
        <taxon>Araneae</taxon>
        <taxon>Araneomorphae</taxon>
        <taxon>Entelegynae</taxon>
        <taxon>Araneoidea</taxon>
        <taxon>Linyphiidae</taxon>
        <taxon>Erigoninae</taxon>
        <taxon>Oedothorax</taxon>
    </lineage>
</organism>
<dbReference type="InterPro" id="IPR050636">
    <property type="entry name" value="C2H2-ZF_domain-containing"/>
</dbReference>
<dbReference type="PROSITE" id="PS50157">
    <property type="entry name" value="ZINC_FINGER_C2H2_2"/>
    <property type="match status" value="5"/>
</dbReference>
<dbReference type="PANTHER" id="PTHR47772">
    <property type="entry name" value="ZINC FINGER PROTEIN 200"/>
    <property type="match status" value="1"/>
</dbReference>
<evidence type="ECO:0000256" key="7">
    <source>
        <dbReference type="ARBA" id="ARBA00023163"/>
    </source>
</evidence>
<dbReference type="EMBL" id="JAFNEN010000063">
    <property type="protein sequence ID" value="KAG8196886.1"/>
    <property type="molecule type" value="Genomic_DNA"/>
</dbReference>
<keyword evidence="3" id="KW-0677">Repeat</keyword>
<keyword evidence="5" id="KW-0862">Zinc</keyword>
<proteinExistence type="predicted"/>
<dbReference type="FunFam" id="3.30.160.60:FF:000100">
    <property type="entry name" value="Zinc finger 45-like"/>
    <property type="match status" value="1"/>
</dbReference>
<keyword evidence="8" id="KW-0539">Nucleus</keyword>
<dbReference type="InterPro" id="IPR013087">
    <property type="entry name" value="Znf_C2H2_type"/>
</dbReference>
<feature type="domain" description="C2H2-type" evidence="10">
    <location>
        <begin position="163"/>
        <end position="191"/>
    </location>
</feature>
<evidence type="ECO:0000313" key="11">
    <source>
        <dbReference type="EMBL" id="KAG8196886.1"/>
    </source>
</evidence>
<name>A0AAV6VMX2_9ARAC</name>
<evidence type="ECO:0000256" key="2">
    <source>
        <dbReference type="ARBA" id="ARBA00022723"/>
    </source>
</evidence>
<dbReference type="SMART" id="SM00355">
    <property type="entry name" value="ZnF_C2H2"/>
    <property type="match status" value="5"/>
</dbReference>
<evidence type="ECO:0000256" key="6">
    <source>
        <dbReference type="ARBA" id="ARBA00023015"/>
    </source>
</evidence>
<feature type="domain" description="C2H2-type" evidence="10">
    <location>
        <begin position="134"/>
        <end position="161"/>
    </location>
</feature>
<evidence type="ECO:0000256" key="1">
    <source>
        <dbReference type="ARBA" id="ARBA00004123"/>
    </source>
</evidence>